<evidence type="ECO:0000313" key="3">
    <source>
        <dbReference type="Proteomes" id="UP000283895"/>
    </source>
</evidence>
<evidence type="ECO:0000313" key="2">
    <source>
        <dbReference type="EMBL" id="ROW11044.1"/>
    </source>
</evidence>
<sequence length="161" mass="18493">MESSNDLDMEPPNLVDNNLTKDEKASESTTVPEPKPKLPEEMDKWSREWHDATTASDLTNHVLSPILRFYTKPGLPPYYKAKTLIFCSTAYKEDESPRDLESRRYFLEKAQVALQRCEVYTHPQDCEEVQKVKDLLDEEWQGLLKVEAAAKEDGDDGQADQ</sequence>
<name>A0A423X512_9PEZI</name>
<keyword evidence="3" id="KW-1185">Reference proteome</keyword>
<gene>
    <name evidence="2" type="ORF">VMCG_01527</name>
</gene>
<organism evidence="2 3">
    <name type="scientific">Cytospora schulzeri</name>
    <dbReference type="NCBI Taxonomy" id="448051"/>
    <lineage>
        <taxon>Eukaryota</taxon>
        <taxon>Fungi</taxon>
        <taxon>Dikarya</taxon>
        <taxon>Ascomycota</taxon>
        <taxon>Pezizomycotina</taxon>
        <taxon>Sordariomycetes</taxon>
        <taxon>Sordariomycetidae</taxon>
        <taxon>Diaporthales</taxon>
        <taxon>Cytosporaceae</taxon>
        <taxon>Cytospora</taxon>
    </lineage>
</organism>
<dbReference type="Proteomes" id="UP000283895">
    <property type="component" value="Unassembled WGS sequence"/>
</dbReference>
<dbReference type="AlphaFoldDB" id="A0A423X512"/>
<protein>
    <submittedName>
        <fullName evidence="2">Uncharacterized protein</fullName>
    </submittedName>
</protein>
<reference evidence="2 3" key="1">
    <citation type="submission" date="2015-09" db="EMBL/GenBank/DDBJ databases">
        <title>Host preference determinants of Valsa canker pathogens revealed by comparative genomics.</title>
        <authorList>
            <person name="Yin Z."/>
            <person name="Huang L."/>
        </authorList>
    </citation>
    <scope>NUCLEOTIDE SEQUENCE [LARGE SCALE GENOMIC DNA]</scope>
    <source>
        <strain evidence="2 3">03-1</strain>
    </source>
</reference>
<feature type="region of interest" description="Disordered" evidence="1">
    <location>
        <begin position="1"/>
        <end position="42"/>
    </location>
</feature>
<accession>A0A423X512</accession>
<dbReference type="OrthoDB" id="5223645at2759"/>
<proteinExistence type="predicted"/>
<evidence type="ECO:0000256" key="1">
    <source>
        <dbReference type="SAM" id="MobiDB-lite"/>
    </source>
</evidence>
<comment type="caution">
    <text evidence="2">The sequence shown here is derived from an EMBL/GenBank/DDBJ whole genome shotgun (WGS) entry which is preliminary data.</text>
</comment>
<dbReference type="EMBL" id="LKEA01000002">
    <property type="protein sequence ID" value="ROW11044.1"/>
    <property type="molecule type" value="Genomic_DNA"/>
</dbReference>